<dbReference type="NCBIfam" id="TIGR00195">
    <property type="entry name" value="exoDNase_III"/>
    <property type="match status" value="1"/>
</dbReference>
<evidence type="ECO:0000256" key="4">
    <source>
        <dbReference type="ARBA" id="ARBA00022842"/>
    </source>
</evidence>
<dbReference type="CDD" id="cd09086">
    <property type="entry name" value="ExoIII-like_AP-endo"/>
    <property type="match status" value="1"/>
</dbReference>
<dbReference type="Gene3D" id="3.60.10.10">
    <property type="entry name" value="Endonuclease/exonuclease/phosphatase"/>
    <property type="match status" value="1"/>
</dbReference>
<protein>
    <submittedName>
        <fullName evidence="9">Exodeoxyribonuclease III</fullName>
        <ecNumber evidence="9">3.1.11.2</ecNumber>
    </submittedName>
</protein>
<evidence type="ECO:0000256" key="5">
    <source>
        <dbReference type="PIRSR" id="PIRSR604808-1"/>
    </source>
</evidence>
<dbReference type="KEGG" id="dvn:HQ394_06075"/>
<evidence type="ECO:0000313" key="9">
    <source>
        <dbReference type="EMBL" id="QNT68995.1"/>
    </source>
</evidence>
<keyword evidence="3 9" id="KW-0378">Hydrolase</keyword>
<dbReference type="PANTHER" id="PTHR43250">
    <property type="entry name" value="EXODEOXYRIBONUCLEASE III"/>
    <property type="match status" value="1"/>
</dbReference>
<feature type="active site" description="Proton acceptor" evidence="5">
    <location>
        <position position="247"/>
    </location>
</feature>
<keyword evidence="2 6" id="KW-0479">Metal-binding</keyword>
<dbReference type="EC" id="3.1.11.2" evidence="9"/>
<feature type="site" description="Transition state stabilizer" evidence="7">
    <location>
        <position position="148"/>
    </location>
</feature>
<feature type="binding site" evidence="6">
    <location>
        <position position="7"/>
    </location>
    <ligand>
        <name>Mg(2+)</name>
        <dbReference type="ChEBI" id="CHEBI:18420"/>
        <label>1</label>
    </ligand>
</feature>
<keyword evidence="10" id="KW-1185">Reference proteome</keyword>
<comment type="cofactor">
    <cofactor evidence="6">
        <name>Mg(2+)</name>
        <dbReference type="ChEBI" id="CHEBI:18420"/>
    </cofactor>
    <cofactor evidence="6">
        <name>Mn(2+)</name>
        <dbReference type="ChEBI" id="CHEBI:29035"/>
    </cofactor>
    <text evidence="6">Probably binds two magnesium or manganese ions per subunit.</text>
</comment>
<dbReference type="GO" id="GO:0003677">
    <property type="term" value="F:DNA binding"/>
    <property type="evidence" value="ECO:0007669"/>
    <property type="project" value="InterPro"/>
</dbReference>
<name>A0A7H1MZV9_9PROT</name>
<evidence type="ECO:0000259" key="8">
    <source>
        <dbReference type="Pfam" id="PF03372"/>
    </source>
</evidence>
<keyword evidence="6" id="KW-0464">Manganese</keyword>
<dbReference type="SUPFAM" id="SSF56219">
    <property type="entry name" value="DNase I-like"/>
    <property type="match status" value="1"/>
</dbReference>
<evidence type="ECO:0000256" key="3">
    <source>
        <dbReference type="ARBA" id="ARBA00022801"/>
    </source>
</evidence>
<sequence length="256" mass="28499">MKIAAWNVNSLKARLAHVLDWLRAAAPDVVLLQETKVTDEGFPLEPLNDAGYNVACVGQKSYNGVAILSKWPIDVLARALPGDADDVQARYLEAFTGDVRVATIYAPNGNPTDSAKFLYKLGWLERLAHHTRTLLASEDAFVLGGDFNVAPTDDDVYDPLGWRGDALCRPESRAQWRRSLHLGLTDAIRTVHPGGHAYTWWDYRAGAWPADQGLRIDHLLLSPQAADRLQDAGIDRTPRAWERPSDHTPVWCELRS</sequence>
<dbReference type="GO" id="GO:0046872">
    <property type="term" value="F:metal ion binding"/>
    <property type="evidence" value="ECO:0007669"/>
    <property type="project" value="UniProtKB-KW"/>
</dbReference>
<dbReference type="InterPro" id="IPR005135">
    <property type="entry name" value="Endo/exonuclease/phosphatase"/>
</dbReference>
<evidence type="ECO:0000256" key="2">
    <source>
        <dbReference type="ARBA" id="ARBA00022723"/>
    </source>
</evidence>
<evidence type="ECO:0000256" key="6">
    <source>
        <dbReference type="PIRSR" id="PIRSR604808-2"/>
    </source>
</evidence>
<dbReference type="Proteomes" id="UP000516369">
    <property type="component" value="Chromosome"/>
</dbReference>
<dbReference type="GO" id="GO:0004519">
    <property type="term" value="F:endonuclease activity"/>
    <property type="evidence" value="ECO:0007669"/>
    <property type="project" value="InterPro"/>
</dbReference>
<proteinExistence type="inferred from homology"/>
<dbReference type="PANTHER" id="PTHR43250:SF2">
    <property type="entry name" value="EXODEOXYRIBONUCLEASE III"/>
    <property type="match status" value="1"/>
</dbReference>
<dbReference type="PROSITE" id="PS51435">
    <property type="entry name" value="AP_NUCLEASE_F1_4"/>
    <property type="match status" value="1"/>
</dbReference>
<dbReference type="InterPro" id="IPR004808">
    <property type="entry name" value="AP_endonuc_1"/>
</dbReference>
<gene>
    <name evidence="9" type="primary">xth</name>
    <name evidence="9" type="ORF">HQ394_06075</name>
</gene>
<dbReference type="InterPro" id="IPR020847">
    <property type="entry name" value="AP_endonuclease_F1_BS"/>
</dbReference>
<feature type="domain" description="Endonuclease/exonuclease/phosphatase" evidence="8">
    <location>
        <begin position="5"/>
        <end position="247"/>
    </location>
</feature>
<feature type="site" description="Interaction with DNA substrate" evidence="7">
    <location>
        <position position="247"/>
    </location>
</feature>
<reference evidence="9 10" key="1">
    <citation type="submission" date="2020-05" db="EMBL/GenBank/DDBJ databases">
        <title>Complete closed genome sequence of Defluviicoccus vanus.</title>
        <authorList>
            <person name="Bessarab I."/>
            <person name="Arumugam K."/>
            <person name="Maszenan A.M."/>
            <person name="Seviour R.J."/>
            <person name="Williams R.B."/>
        </authorList>
    </citation>
    <scope>NUCLEOTIDE SEQUENCE [LARGE SCALE GENOMIC DNA]</scope>
    <source>
        <strain evidence="9 10">Ben 114</strain>
    </source>
</reference>
<evidence type="ECO:0000313" key="10">
    <source>
        <dbReference type="Proteomes" id="UP000516369"/>
    </source>
</evidence>
<dbReference type="NCBIfam" id="TIGR00633">
    <property type="entry name" value="xth"/>
    <property type="match status" value="1"/>
</dbReference>
<accession>A0A7H1MZV9</accession>
<evidence type="ECO:0000256" key="7">
    <source>
        <dbReference type="PIRSR" id="PIRSR604808-3"/>
    </source>
</evidence>
<dbReference type="AlphaFoldDB" id="A0A7H1MZV9"/>
<dbReference type="GO" id="GO:0006281">
    <property type="term" value="P:DNA repair"/>
    <property type="evidence" value="ECO:0007669"/>
    <property type="project" value="InterPro"/>
</dbReference>
<dbReference type="InterPro" id="IPR037493">
    <property type="entry name" value="ExoIII-like"/>
</dbReference>
<feature type="site" description="Important for catalytic activity" evidence="7">
    <location>
        <position position="217"/>
    </location>
</feature>
<dbReference type="EMBL" id="CP053923">
    <property type="protein sequence ID" value="QNT68995.1"/>
    <property type="molecule type" value="Genomic_DNA"/>
</dbReference>
<feature type="active site" evidence="5">
    <location>
        <position position="105"/>
    </location>
</feature>
<feature type="binding site" evidence="6">
    <location>
        <position position="146"/>
    </location>
    <ligand>
        <name>Mg(2+)</name>
        <dbReference type="ChEBI" id="CHEBI:18420"/>
        <label>1</label>
    </ligand>
</feature>
<dbReference type="PROSITE" id="PS00726">
    <property type="entry name" value="AP_NUCLEASE_F1_1"/>
    <property type="match status" value="1"/>
</dbReference>
<organism evidence="9 10">
    <name type="scientific">Defluviicoccus vanus</name>
    <dbReference type="NCBI Taxonomy" id="111831"/>
    <lineage>
        <taxon>Bacteria</taxon>
        <taxon>Pseudomonadati</taxon>
        <taxon>Pseudomonadota</taxon>
        <taxon>Alphaproteobacteria</taxon>
        <taxon>Rhodospirillales</taxon>
        <taxon>Rhodospirillaceae</taxon>
        <taxon>Defluviicoccus</taxon>
    </lineage>
</organism>
<comment type="similarity">
    <text evidence="1">Belongs to the DNA repair enzymes AP/ExoA family.</text>
</comment>
<dbReference type="RefSeq" id="WP_190262507.1">
    <property type="nucleotide sequence ID" value="NZ_CP053923.1"/>
</dbReference>
<evidence type="ECO:0000256" key="1">
    <source>
        <dbReference type="ARBA" id="ARBA00007092"/>
    </source>
</evidence>
<dbReference type="InterPro" id="IPR036691">
    <property type="entry name" value="Endo/exonu/phosph_ase_sf"/>
</dbReference>
<dbReference type="GO" id="GO:0008311">
    <property type="term" value="F:double-stranded DNA 3'-5' DNA exonuclease activity"/>
    <property type="evidence" value="ECO:0007669"/>
    <property type="project" value="UniProtKB-EC"/>
</dbReference>
<feature type="active site" description="Proton donor/acceptor" evidence="5">
    <location>
        <position position="146"/>
    </location>
</feature>
<feature type="binding site" evidence="6">
    <location>
        <position position="34"/>
    </location>
    <ligand>
        <name>Mg(2+)</name>
        <dbReference type="ChEBI" id="CHEBI:18420"/>
        <label>1</label>
    </ligand>
</feature>
<dbReference type="Pfam" id="PF03372">
    <property type="entry name" value="Exo_endo_phos"/>
    <property type="match status" value="1"/>
</dbReference>
<feature type="binding site" evidence="6">
    <location>
        <position position="148"/>
    </location>
    <ligand>
        <name>Mg(2+)</name>
        <dbReference type="ChEBI" id="CHEBI:18420"/>
        <label>1</label>
    </ligand>
</feature>
<feature type="binding site" evidence="6">
    <location>
        <position position="247"/>
    </location>
    <ligand>
        <name>Mg(2+)</name>
        <dbReference type="ChEBI" id="CHEBI:18420"/>
        <label>1</label>
    </ligand>
</feature>
<feature type="binding site" evidence="6">
    <location>
        <position position="246"/>
    </location>
    <ligand>
        <name>Mg(2+)</name>
        <dbReference type="ChEBI" id="CHEBI:18420"/>
        <label>1</label>
    </ligand>
</feature>
<keyword evidence="4 6" id="KW-0460">Magnesium</keyword>